<reference evidence="1" key="1">
    <citation type="submission" date="2020-11" db="EMBL/GenBank/DDBJ databases">
        <authorList>
            <consortium name="DOE Joint Genome Institute"/>
            <person name="Ahrendt S."/>
            <person name="Riley R."/>
            <person name="Andreopoulos W."/>
            <person name="Labutti K."/>
            <person name="Pangilinan J."/>
            <person name="Ruiz-Duenas F.J."/>
            <person name="Barrasa J.M."/>
            <person name="Sanchez-Garcia M."/>
            <person name="Camarero S."/>
            <person name="Miyauchi S."/>
            <person name="Serrano A."/>
            <person name="Linde D."/>
            <person name="Babiker R."/>
            <person name="Drula E."/>
            <person name="Ayuso-Fernandez I."/>
            <person name="Pacheco R."/>
            <person name="Padilla G."/>
            <person name="Ferreira P."/>
            <person name="Barriuso J."/>
            <person name="Kellner H."/>
            <person name="Castanera R."/>
            <person name="Alfaro M."/>
            <person name="Ramirez L."/>
            <person name="Pisabarro A.G."/>
            <person name="Kuo A."/>
            <person name="Tritt A."/>
            <person name="Lipzen A."/>
            <person name="He G."/>
            <person name="Yan M."/>
            <person name="Ng V."/>
            <person name="Cullen D."/>
            <person name="Martin F."/>
            <person name="Rosso M.-N."/>
            <person name="Henrissat B."/>
            <person name="Hibbett D."/>
            <person name="Martinez A.T."/>
            <person name="Grigoriev I.V."/>
        </authorList>
    </citation>
    <scope>NUCLEOTIDE SEQUENCE</scope>
    <source>
        <strain evidence="1">CIRM-BRFM 674</strain>
    </source>
</reference>
<organism evidence="1 2">
    <name type="scientific">Pholiota conissans</name>
    <dbReference type="NCBI Taxonomy" id="109636"/>
    <lineage>
        <taxon>Eukaryota</taxon>
        <taxon>Fungi</taxon>
        <taxon>Dikarya</taxon>
        <taxon>Basidiomycota</taxon>
        <taxon>Agaricomycotina</taxon>
        <taxon>Agaricomycetes</taxon>
        <taxon>Agaricomycetidae</taxon>
        <taxon>Agaricales</taxon>
        <taxon>Agaricineae</taxon>
        <taxon>Strophariaceae</taxon>
        <taxon>Pholiota</taxon>
    </lineage>
</organism>
<gene>
    <name evidence="1" type="ORF">BDN70DRAFT_572181</name>
</gene>
<evidence type="ECO:0000313" key="2">
    <source>
        <dbReference type="Proteomes" id="UP000807469"/>
    </source>
</evidence>
<dbReference type="Proteomes" id="UP000807469">
    <property type="component" value="Unassembled WGS sequence"/>
</dbReference>
<evidence type="ECO:0000313" key="1">
    <source>
        <dbReference type="EMBL" id="KAF9480984.1"/>
    </source>
</evidence>
<accession>A0A9P6D220</accession>
<protein>
    <submittedName>
        <fullName evidence="1">Uncharacterized protein</fullName>
    </submittedName>
</protein>
<dbReference type="EMBL" id="MU155185">
    <property type="protein sequence ID" value="KAF9480984.1"/>
    <property type="molecule type" value="Genomic_DNA"/>
</dbReference>
<proteinExistence type="predicted"/>
<keyword evidence="2" id="KW-1185">Reference proteome</keyword>
<dbReference type="AlphaFoldDB" id="A0A9P6D220"/>
<comment type="caution">
    <text evidence="1">The sequence shown here is derived from an EMBL/GenBank/DDBJ whole genome shotgun (WGS) entry which is preliminary data.</text>
</comment>
<name>A0A9P6D220_9AGAR</name>
<sequence>MRLAFTMARDPIDIPFDVHELILDHIWLPPSQVMDWYASDSREVAENRATLHTYSMVSCSSCIAANSSRFASISMHLKFFSRISILRVIYHIRSFALNMQMDFPPARADQFAQAGDLHHLIDLLHGPTRGVECLAVNIVSYRRKFEYTKINNDLRRSFHSIFRSPKLE</sequence>